<evidence type="ECO:0000313" key="3">
    <source>
        <dbReference type="Proteomes" id="UP000060787"/>
    </source>
</evidence>
<dbReference type="STRING" id="84531.LA76x_4060"/>
<gene>
    <name evidence="2" type="ORF">LA76x_4060</name>
</gene>
<dbReference type="RefSeq" id="WP_057918980.1">
    <property type="nucleotide sequence ID" value="NZ_CP011129.1"/>
</dbReference>
<keyword evidence="1" id="KW-0732">Signal</keyword>
<dbReference type="Proteomes" id="UP000060787">
    <property type="component" value="Chromosome"/>
</dbReference>
<evidence type="ECO:0000313" key="2">
    <source>
        <dbReference type="EMBL" id="ALN82176.1"/>
    </source>
</evidence>
<dbReference type="AlphaFoldDB" id="A0A0S2FF71"/>
<feature type="chain" id="PRO_5006597296" description="Secreted protein" evidence="1">
    <location>
        <begin position="21"/>
        <end position="194"/>
    </location>
</feature>
<protein>
    <recommendedName>
        <fullName evidence="4">Secreted protein</fullName>
    </recommendedName>
</protein>
<proteinExistence type="predicted"/>
<keyword evidence="3" id="KW-1185">Reference proteome</keyword>
<evidence type="ECO:0008006" key="4">
    <source>
        <dbReference type="Google" id="ProtNLM"/>
    </source>
</evidence>
<evidence type="ECO:0000256" key="1">
    <source>
        <dbReference type="SAM" id="SignalP"/>
    </source>
</evidence>
<sequence>MNSKIALCCLALSWPGLVSAATAAKPDVPMRVSPWLSESMDSKTCPIVHVYLAGAGSAQGGSALATVWRSRDDESSALEAWPALHLSIGGQPHALRREGPHSDIETATLQRQRGETLRWSDAGAELSAELRLGVPSLSVEEDGRWTRLPAAQAGQARAAMDDASTLTRWKGHLTVTVRGQRWQREVEVESLCGP</sequence>
<name>A0A0S2FF71_LYSAN</name>
<organism evidence="2 3">
    <name type="scientific">Lysobacter antibioticus</name>
    <dbReference type="NCBI Taxonomy" id="84531"/>
    <lineage>
        <taxon>Bacteria</taxon>
        <taxon>Pseudomonadati</taxon>
        <taxon>Pseudomonadota</taxon>
        <taxon>Gammaproteobacteria</taxon>
        <taxon>Lysobacterales</taxon>
        <taxon>Lysobacteraceae</taxon>
        <taxon>Lysobacter</taxon>
    </lineage>
</organism>
<feature type="signal peptide" evidence="1">
    <location>
        <begin position="1"/>
        <end position="20"/>
    </location>
</feature>
<accession>A0A0S2FF71</accession>
<dbReference type="EMBL" id="CP011129">
    <property type="protein sequence ID" value="ALN82176.1"/>
    <property type="molecule type" value="Genomic_DNA"/>
</dbReference>
<dbReference type="KEGG" id="lab:LA76x_4060"/>
<dbReference type="PATRIC" id="fig|84531.8.peg.4068"/>
<reference evidence="2 3" key="1">
    <citation type="journal article" date="2015" name="BMC Genomics">
        <title>Comparative genomics and metabolic profiling of the genus Lysobacter.</title>
        <authorList>
            <person name="de Bruijn I."/>
            <person name="Cheng X."/>
            <person name="de Jager V."/>
            <person name="Exposito R.G."/>
            <person name="Watrous J."/>
            <person name="Patel N."/>
            <person name="Postma J."/>
            <person name="Dorrestein P.C."/>
            <person name="Kobayashi D."/>
            <person name="Raaijmakers J.M."/>
        </authorList>
    </citation>
    <scope>NUCLEOTIDE SEQUENCE [LARGE SCALE GENOMIC DNA]</scope>
    <source>
        <strain evidence="2 3">76</strain>
    </source>
</reference>